<dbReference type="EMBL" id="PDLM01000009">
    <property type="protein sequence ID" value="RDW69453.1"/>
    <property type="molecule type" value="Genomic_DNA"/>
</dbReference>
<dbReference type="OrthoDB" id="10420186at2759"/>
<keyword evidence="3" id="KW-1185">Reference proteome</keyword>
<protein>
    <submittedName>
        <fullName evidence="2">Uncharacterized protein</fullName>
    </submittedName>
</protein>
<feature type="region of interest" description="Disordered" evidence="1">
    <location>
        <begin position="1"/>
        <end position="111"/>
    </location>
</feature>
<feature type="compositionally biased region" description="Pro residues" evidence="1">
    <location>
        <begin position="71"/>
        <end position="82"/>
    </location>
</feature>
<comment type="caution">
    <text evidence="2">The sequence shown here is derived from an EMBL/GenBank/DDBJ whole genome shotgun (WGS) entry which is preliminary data.</text>
</comment>
<evidence type="ECO:0000313" key="3">
    <source>
        <dbReference type="Proteomes" id="UP000256645"/>
    </source>
</evidence>
<organism evidence="2 3">
    <name type="scientific">Coleophoma cylindrospora</name>
    <dbReference type="NCBI Taxonomy" id="1849047"/>
    <lineage>
        <taxon>Eukaryota</taxon>
        <taxon>Fungi</taxon>
        <taxon>Dikarya</taxon>
        <taxon>Ascomycota</taxon>
        <taxon>Pezizomycotina</taxon>
        <taxon>Leotiomycetes</taxon>
        <taxon>Helotiales</taxon>
        <taxon>Dermateaceae</taxon>
        <taxon>Coleophoma</taxon>
    </lineage>
</organism>
<reference evidence="2 3" key="1">
    <citation type="journal article" date="2018" name="IMA Fungus">
        <title>IMA Genome-F 9: Draft genome sequence of Annulohypoxylon stygium, Aspergillus mulundensis, Berkeleyomyces basicola (syn. Thielaviopsis basicola), Ceratocystis smalleyi, two Cercospora beticola strains, Coleophoma cylindrospora, Fusarium fracticaudum, Phialophora cf. hyalina, and Morchella septimelata.</title>
        <authorList>
            <person name="Wingfield B.D."/>
            <person name="Bills G.F."/>
            <person name="Dong Y."/>
            <person name="Huang W."/>
            <person name="Nel W.J."/>
            <person name="Swalarsk-Parry B.S."/>
            <person name="Vaghefi N."/>
            <person name="Wilken P.M."/>
            <person name="An Z."/>
            <person name="de Beer Z.W."/>
            <person name="De Vos L."/>
            <person name="Chen L."/>
            <person name="Duong T.A."/>
            <person name="Gao Y."/>
            <person name="Hammerbacher A."/>
            <person name="Kikkert J.R."/>
            <person name="Li Y."/>
            <person name="Li H."/>
            <person name="Li K."/>
            <person name="Li Q."/>
            <person name="Liu X."/>
            <person name="Ma X."/>
            <person name="Naidoo K."/>
            <person name="Pethybridge S.J."/>
            <person name="Sun J."/>
            <person name="Steenkamp E.T."/>
            <person name="van der Nest M.A."/>
            <person name="van Wyk S."/>
            <person name="Wingfield M.J."/>
            <person name="Xiong C."/>
            <person name="Yue Q."/>
            <person name="Zhang X."/>
        </authorList>
    </citation>
    <scope>NUCLEOTIDE SEQUENCE [LARGE SCALE GENOMIC DNA]</scope>
    <source>
        <strain evidence="2 3">BP6252</strain>
    </source>
</reference>
<accession>A0A3D8R5Z5</accession>
<feature type="compositionally biased region" description="Low complexity" evidence="1">
    <location>
        <begin position="83"/>
        <end position="111"/>
    </location>
</feature>
<feature type="compositionally biased region" description="Low complexity" evidence="1">
    <location>
        <begin position="48"/>
        <end position="70"/>
    </location>
</feature>
<evidence type="ECO:0000256" key="1">
    <source>
        <dbReference type="SAM" id="MobiDB-lite"/>
    </source>
</evidence>
<evidence type="ECO:0000313" key="2">
    <source>
        <dbReference type="EMBL" id="RDW69453.1"/>
    </source>
</evidence>
<sequence>MSTAADDGSLPEAWKGKAVDYSWRVQPAAAATTEEEEEGERAPPTTPPNRSDSPPSSLPSLPVSPSDWLLSPPPPPPQPSPPSSSSSQPSGPAVAEAQAAAPAVSSSATSFPDRQLTTEEYLYLSAHFYQHAKNAMEEALADLFWHHGMGPHDPSCACPVEMDWQPDGGWRWFYNCIYALYESDMKGIEWEVLEPEDCDMGVF</sequence>
<gene>
    <name evidence="2" type="ORF">BP6252_08473</name>
</gene>
<dbReference type="Proteomes" id="UP000256645">
    <property type="component" value="Unassembled WGS sequence"/>
</dbReference>
<proteinExistence type="predicted"/>
<name>A0A3D8R5Z5_9HELO</name>
<dbReference type="AlphaFoldDB" id="A0A3D8R5Z5"/>